<keyword evidence="1" id="KW-0472">Membrane</keyword>
<keyword evidence="3" id="KW-1185">Reference proteome</keyword>
<dbReference type="OrthoDB" id="194139at2759"/>
<feature type="transmembrane region" description="Helical" evidence="1">
    <location>
        <begin position="20"/>
        <end position="42"/>
    </location>
</feature>
<organism evidence="2 3">
    <name type="scientific">Patellaria atrata CBS 101060</name>
    <dbReference type="NCBI Taxonomy" id="1346257"/>
    <lineage>
        <taxon>Eukaryota</taxon>
        <taxon>Fungi</taxon>
        <taxon>Dikarya</taxon>
        <taxon>Ascomycota</taxon>
        <taxon>Pezizomycotina</taxon>
        <taxon>Dothideomycetes</taxon>
        <taxon>Dothideomycetes incertae sedis</taxon>
        <taxon>Patellariales</taxon>
        <taxon>Patellariaceae</taxon>
        <taxon>Patellaria</taxon>
    </lineage>
</organism>
<protein>
    <submittedName>
        <fullName evidence="2">Uncharacterized protein</fullName>
    </submittedName>
</protein>
<name>A0A9P4VM60_9PEZI</name>
<evidence type="ECO:0000313" key="2">
    <source>
        <dbReference type="EMBL" id="KAF2836308.1"/>
    </source>
</evidence>
<accession>A0A9P4VM60</accession>
<sequence length="173" mass="19029">MRPLYATNHPPIAAILMRTSIYIPFGVSLTTLFIIMSLLFILERNKADTEISAVDGYIPVPGREDTTNGVSSEAVTESNNEAHLSHMTLSEDTCSLASPDIPIRTNRNRVTLAVGSLWLSLKSRAIEMNSLFDSAGARFCLAVVFFKKVGFSSEGFVFQYVSEKFDVALQKTA</sequence>
<evidence type="ECO:0000313" key="3">
    <source>
        <dbReference type="Proteomes" id="UP000799429"/>
    </source>
</evidence>
<gene>
    <name evidence="2" type="ORF">M501DRAFT_268519</name>
</gene>
<reference evidence="2" key="1">
    <citation type="journal article" date="2020" name="Stud. Mycol.">
        <title>101 Dothideomycetes genomes: a test case for predicting lifestyles and emergence of pathogens.</title>
        <authorList>
            <person name="Haridas S."/>
            <person name="Albert R."/>
            <person name="Binder M."/>
            <person name="Bloem J."/>
            <person name="Labutti K."/>
            <person name="Salamov A."/>
            <person name="Andreopoulos B."/>
            <person name="Baker S."/>
            <person name="Barry K."/>
            <person name="Bills G."/>
            <person name="Bluhm B."/>
            <person name="Cannon C."/>
            <person name="Castanera R."/>
            <person name="Culley D."/>
            <person name="Daum C."/>
            <person name="Ezra D."/>
            <person name="Gonzalez J."/>
            <person name="Henrissat B."/>
            <person name="Kuo A."/>
            <person name="Liang C."/>
            <person name="Lipzen A."/>
            <person name="Lutzoni F."/>
            <person name="Magnuson J."/>
            <person name="Mondo S."/>
            <person name="Nolan M."/>
            <person name="Ohm R."/>
            <person name="Pangilinan J."/>
            <person name="Park H.-J."/>
            <person name="Ramirez L."/>
            <person name="Alfaro M."/>
            <person name="Sun H."/>
            <person name="Tritt A."/>
            <person name="Yoshinaga Y."/>
            <person name="Zwiers L.-H."/>
            <person name="Turgeon B."/>
            <person name="Goodwin S."/>
            <person name="Spatafora J."/>
            <person name="Crous P."/>
            <person name="Grigoriev I."/>
        </authorList>
    </citation>
    <scope>NUCLEOTIDE SEQUENCE</scope>
    <source>
        <strain evidence="2">CBS 101060</strain>
    </source>
</reference>
<proteinExistence type="predicted"/>
<evidence type="ECO:0000256" key="1">
    <source>
        <dbReference type="SAM" id="Phobius"/>
    </source>
</evidence>
<dbReference type="AlphaFoldDB" id="A0A9P4VM60"/>
<keyword evidence="1" id="KW-1133">Transmembrane helix</keyword>
<comment type="caution">
    <text evidence="2">The sequence shown here is derived from an EMBL/GenBank/DDBJ whole genome shotgun (WGS) entry which is preliminary data.</text>
</comment>
<keyword evidence="1" id="KW-0812">Transmembrane</keyword>
<dbReference type="EMBL" id="MU006104">
    <property type="protein sequence ID" value="KAF2836308.1"/>
    <property type="molecule type" value="Genomic_DNA"/>
</dbReference>
<dbReference type="Proteomes" id="UP000799429">
    <property type="component" value="Unassembled WGS sequence"/>
</dbReference>